<protein>
    <submittedName>
        <fullName evidence="8">Tyrosine-type recombinase/integrase</fullName>
    </submittedName>
</protein>
<accession>A0ABV7DVE2</accession>
<evidence type="ECO:0000256" key="4">
    <source>
        <dbReference type="ARBA" id="ARBA00023172"/>
    </source>
</evidence>
<dbReference type="InterPro" id="IPR025166">
    <property type="entry name" value="Integrase_DNA_bind_dom"/>
</dbReference>
<dbReference type="PANTHER" id="PTHR30629">
    <property type="entry name" value="PROPHAGE INTEGRASE"/>
    <property type="match status" value="1"/>
</dbReference>
<dbReference type="PROSITE" id="PS51900">
    <property type="entry name" value="CB"/>
    <property type="match status" value="1"/>
</dbReference>
<dbReference type="InterPro" id="IPR013762">
    <property type="entry name" value="Integrase-like_cat_sf"/>
</dbReference>
<dbReference type="PANTHER" id="PTHR30629:SF2">
    <property type="entry name" value="PROPHAGE INTEGRASE INTS-RELATED"/>
    <property type="match status" value="1"/>
</dbReference>
<evidence type="ECO:0000256" key="5">
    <source>
        <dbReference type="PROSITE-ProRule" id="PRU01248"/>
    </source>
</evidence>
<comment type="similarity">
    <text evidence="1">Belongs to the 'phage' integrase family.</text>
</comment>
<dbReference type="Gene3D" id="1.10.150.130">
    <property type="match status" value="1"/>
</dbReference>
<name>A0ABV7DVE2_9RHOB</name>
<dbReference type="Pfam" id="PF13356">
    <property type="entry name" value="Arm-DNA-bind_3"/>
    <property type="match status" value="1"/>
</dbReference>
<dbReference type="CDD" id="cd00801">
    <property type="entry name" value="INT_P4_C"/>
    <property type="match status" value="1"/>
</dbReference>
<gene>
    <name evidence="8" type="ORF">ACFOD6_10850</name>
</gene>
<dbReference type="InterPro" id="IPR050808">
    <property type="entry name" value="Phage_Integrase"/>
</dbReference>
<dbReference type="EMBL" id="JBHRSM010000018">
    <property type="protein sequence ID" value="MFC3086543.1"/>
    <property type="molecule type" value="Genomic_DNA"/>
</dbReference>
<evidence type="ECO:0000313" key="9">
    <source>
        <dbReference type="Proteomes" id="UP001595445"/>
    </source>
</evidence>
<dbReference type="InterPro" id="IPR044068">
    <property type="entry name" value="CB"/>
</dbReference>
<evidence type="ECO:0000256" key="2">
    <source>
        <dbReference type="ARBA" id="ARBA00022908"/>
    </source>
</evidence>
<dbReference type="InterPro" id="IPR011010">
    <property type="entry name" value="DNA_brk_join_enz"/>
</dbReference>
<comment type="caution">
    <text evidence="8">The sequence shown here is derived from an EMBL/GenBank/DDBJ whole genome shotgun (WGS) entry which is preliminary data.</text>
</comment>
<evidence type="ECO:0000256" key="3">
    <source>
        <dbReference type="ARBA" id="ARBA00023125"/>
    </source>
</evidence>
<keyword evidence="9" id="KW-1185">Reference proteome</keyword>
<dbReference type="Proteomes" id="UP001595445">
    <property type="component" value="Unassembled WGS sequence"/>
</dbReference>
<evidence type="ECO:0000256" key="1">
    <source>
        <dbReference type="ARBA" id="ARBA00008857"/>
    </source>
</evidence>
<sequence length="402" mass="44090">MPLTAKGVEAKKEPGMYGDGGGLYLRVGPTGAKSWIVRTVIHGKRRELGIGSAELVSLAEAREKAAELRKVARAGGDPDADRKAAAKAAAEAARRNLITFGKAAEAVHAKLLPKWKNQKHAETWISGLKLHAFPRLGEKPIQSITRDDVLRVLEPIWTSRVETARRLRQRLHTVFQWAKDEGHFAGENPVDQIGLGLTQVNKNTAHLAAMPWRDVPAFWPQLVERDSVSSACLRFLILTAARSGEARGATWGEMDLEGAVWTVPANRMKRGKAHRVPLTAEALAILEAMKGLDPVLCFPSPNRGKEGVRPLSDMAFKLLFNRMGVSGFTVHGFRSAFRDWCSESAKADPELAEAALSHATGNSVVRAYARSDLFDRRRDLMDAWSRFATGQASGEVVQLVRA</sequence>
<keyword evidence="3 5" id="KW-0238">DNA-binding</keyword>
<dbReference type="InterPro" id="IPR010998">
    <property type="entry name" value="Integrase_recombinase_N"/>
</dbReference>
<dbReference type="Gene3D" id="3.30.160.390">
    <property type="entry name" value="Integrase, DNA-binding domain"/>
    <property type="match status" value="1"/>
</dbReference>
<dbReference type="SUPFAM" id="SSF56349">
    <property type="entry name" value="DNA breaking-rejoining enzymes"/>
    <property type="match status" value="1"/>
</dbReference>
<feature type="domain" description="Core-binding (CB)" evidence="7">
    <location>
        <begin position="98"/>
        <end position="179"/>
    </location>
</feature>
<keyword evidence="2" id="KW-0229">DNA integration</keyword>
<organism evidence="8 9">
    <name type="scientific">Tabrizicola soli</name>
    <dbReference type="NCBI Taxonomy" id="2185115"/>
    <lineage>
        <taxon>Bacteria</taxon>
        <taxon>Pseudomonadati</taxon>
        <taxon>Pseudomonadota</taxon>
        <taxon>Alphaproteobacteria</taxon>
        <taxon>Rhodobacterales</taxon>
        <taxon>Paracoccaceae</taxon>
        <taxon>Tabrizicola</taxon>
    </lineage>
</organism>
<dbReference type="RefSeq" id="WP_197645061.1">
    <property type="nucleotide sequence ID" value="NZ_JAEACP010000013.1"/>
</dbReference>
<dbReference type="Gene3D" id="1.10.443.10">
    <property type="entry name" value="Intergrase catalytic core"/>
    <property type="match status" value="1"/>
</dbReference>
<dbReference type="InterPro" id="IPR038488">
    <property type="entry name" value="Integrase_DNA-bd_sf"/>
</dbReference>
<dbReference type="InterPro" id="IPR053876">
    <property type="entry name" value="Phage_int_M"/>
</dbReference>
<evidence type="ECO:0000259" key="6">
    <source>
        <dbReference type="PROSITE" id="PS51898"/>
    </source>
</evidence>
<dbReference type="PROSITE" id="PS51898">
    <property type="entry name" value="TYR_RECOMBINASE"/>
    <property type="match status" value="1"/>
</dbReference>
<evidence type="ECO:0000259" key="7">
    <source>
        <dbReference type="PROSITE" id="PS51900"/>
    </source>
</evidence>
<reference evidence="9" key="1">
    <citation type="journal article" date="2019" name="Int. J. Syst. Evol. Microbiol.">
        <title>The Global Catalogue of Microorganisms (GCM) 10K type strain sequencing project: providing services to taxonomists for standard genome sequencing and annotation.</title>
        <authorList>
            <consortium name="The Broad Institute Genomics Platform"/>
            <consortium name="The Broad Institute Genome Sequencing Center for Infectious Disease"/>
            <person name="Wu L."/>
            <person name="Ma J."/>
        </authorList>
    </citation>
    <scope>NUCLEOTIDE SEQUENCE [LARGE SCALE GENOMIC DNA]</scope>
    <source>
        <strain evidence="9">KCTC 62102</strain>
    </source>
</reference>
<keyword evidence="4" id="KW-0233">DNA recombination</keyword>
<evidence type="ECO:0000313" key="8">
    <source>
        <dbReference type="EMBL" id="MFC3086543.1"/>
    </source>
</evidence>
<dbReference type="Pfam" id="PF00589">
    <property type="entry name" value="Phage_integrase"/>
    <property type="match status" value="1"/>
</dbReference>
<dbReference type="Pfam" id="PF22022">
    <property type="entry name" value="Phage_int_M"/>
    <property type="match status" value="1"/>
</dbReference>
<feature type="domain" description="Tyr recombinase" evidence="6">
    <location>
        <begin position="205"/>
        <end position="382"/>
    </location>
</feature>
<dbReference type="InterPro" id="IPR002104">
    <property type="entry name" value="Integrase_catalytic"/>
</dbReference>
<proteinExistence type="inferred from homology"/>